<feature type="domain" description="HTH myb-type" evidence="8">
    <location>
        <begin position="144"/>
        <end position="199"/>
    </location>
</feature>
<organism evidence="9 10">
    <name type="scientific">Tritrichomonas foetus</name>
    <dbReference type="NCBI Taxonomy" id="1144522"/>
    <lineage>
        <taxon>Eukaryota</taxon>
        <taxon>Metamonada</taxon>
        <taxon>Parabasalia</taxon>
        <taxon>Tritrichomonadida</taxon>
        <taxon>Tritrichomonadidae</taxon>
        <taxon>Tritrichomonas</taxon>
    </lineage>
</organism>
<reference evidence="9" key="1">
    <citation type="submission" date="2016-10" db="EMBL/GenBank/DDBJ databases">
        <authorList>
            <person name="Benchimol M."/>
            <person name="Almeida L.G."/>
            <person name="Vasconcelos A.T."/>
            <person name="Perreira-Neves A."/>
            <person name="Rosa I.A."/>
            <person name="Tasca T."/>
            <person name="Bogo M.R."/>
            <person name="de Souza W."/>
        </authorList>
    </citation>
    <scope>NUCLEOTIDE SEQUENCE [LARGE SCALE GENOMIC DNA]</scope>
    <source>
        <strain evidence="9">K</strain>
    </source>
</reference>
<dbReference type="AlphaFoldDB" id="A0A1J4J8U0"/>
<dbReference type="InterPro" id="IPR009057">
    <property type="entry name" value="Homeodomain-like_sf"/>
</dbReference>
<dbReference type="VEuPathDB" id="TrichDB:TRFO_39179"/>
<dbReference type="PANTHER" id="PTHR46621:SF1">
    <property type="entry name" value="SNRNA-ACTIVATING PROTEIN COMPLEX SUBUNIT 4"/>
    <property type="match status" value="1"/>
</dbReference>
<dbReference type="PROSITE" id="PS51293">
    <property type="entry name" value="SANT"/>
    <property type="match status" value="1"/>
</dbReference>
<dbReference type="GO" id="GO:0042795">
    <property type="term" value="P:snRNA transcription by RNA polymerase II"/>
    <property type="evidence" value="ECO:0007669"/>
    <property type="project" value="TreeGrafter"/>
</dbReference>
<feature type="domain" description="SANT" evidence="7">
    <location>
        <begin position="152"/>
        <end position="199"/>
    </location>
</feature>
<evidence type="ECO:0000256" key="4">
    <source>
        <dbReference type="ARBA" id="ARBA00023242"/>
    </source>
</evidence>
<evidence type="ECO:0000313" key="10">
    <source>
        <dbReference type="Proteomes" id="UP000179807"/>
    </source>
</evidence>
<feature type="domain" description="Myb-like" evidence="6">
    <location>
        <begin position="144"/>
        <end position="195"/>
    </location>
</feature>
<evidence type="ECO:0000256" key="5">
    <source>
        <dbReference type="SAM" id="MobiDB-lite"/>
    </source>
</evidence>
<dbReference type="GO" id="GO:0019185">
    <property type="term" value="C:snRNA-activating protein complex"/>
    <property type="evidence" value="ECO:0007669"/>
    <property type="project" value="TreeGrafter"/>
</dbReference>
<evidence type="ECO:0000313" key="9">
    <source>
        <dbReference type="EMBL" id="OHS94663.1"/>
    </source>
</evidence>
<feature type="compositionally biased region" description="Low complexity" evidence="5">
    <location>
        <begin position="78"/>
        <end position="90"/>
    </location>
</feature>
<dbReference type="CDD" id="cd00167">
    <property type="entry name" value="SANT"/>
    <property type="match status" value="2"/>
</dbReference>
<dbReference type="EMBL" id="MLAK01001301">
    <property type="protein sequence ID" value="OHS94663.1"/>
    <property type="molecule type" value="Genomic_DNA"/>
</dbReference>
<evidence type="ECO:0000259" key="7">
    <source>
        <dbReference type="PROSITE" id="PS51293"/>
    </source>
</evidence>
<dbReference type="InterPro" id="IPR001005">
    <property type="entry name" value="SANT/Myb"/>
</dbReference>
<comment type="caution">
    <text evidence="9">The sequence shown here is derived from an EMBL/GenBank/DDBJ whole genome shotgun (WGS) entry which is preliminary data.</text>
</comment>
<evidence type="ECO:0000256" key="1">
    <source>
        <dbReference type="ARBA" id="ARBA00023015"/>
    </source>
</evidence>
<keyword evidence="1" id="KW-0805">Transcription regulation</keyword>
<keyword evidence="2" id="KW-0238">DNA-binding</keyword>
<dbReference type="GO" id="GO:0042796">
    <property type="term" value="P:snRNA transcription by RNA polymerase III"/>
    <property type="evidence" value="ECO:0007669"/>
    <property type="project" value="TreeGrafter"/>
</dbReference>
<dbReference type="Gene3D" id="1.10.10.60">
    <property type="entry name" value="Homeodomain-like"/>
    <property type="match status" value="2"/>
</dbReference>
<sequence length="358" mass="40147">MSSKAFDPIVAVGMATAREASSCELSPEQISFLENNLSLFIKGSISYHECSQHFLIETNSTKAVDKISDILSVANSQNSQNIDNQNNNNTDNRRKARSWTQDEDIRLLAGIHLYGLDSWGPVTQFVGGGRTRAQCSQRWFRGLDPRISKVLWTPEEEARLVDAVTRFGDHAWTKVAAALGNRSDAQCRYHFYQLVNIQNEEEDLMFKSLKHHEKEHQNRHSNGKPTISTVSSAPASQLSQITSLSIEKVPKKTVSETRSFRAIQTAIQTQNLGFNPSYEQQINDYKRIFDVSPHQLHPTGNSNNQQNSNNQRNSAKLVLPPITEILGNDDLFRGSLNCGFGLPPLFSHKALSLSTKHI</sequence>
<evidence type="ECO:0000256" key="2">
    <source>
        <dbReference type="ARBA" id="ARBA00023125"/>
    </source>
</evidence>
<dbReference type="GeneID" id="94847195"/>
<evidence type="ECO:0000256" key="3">
    <source>
        <dbReference type="ARBA" id="ARBA00023163"/>
    </source>
</evidence>
<dbReference type="RefSeq" id="XP_068347800.1">
    <property type="nucleotide sequence ID" value="XM_068512491.1"/>
</dbReference>
<dbReference type="GO" id="GO:0001006">
    <property type="term" value="F:RNA polymerase III type 3 promoter sequence-specific DNA binding"/>
    <property type="evidence" value="ECO:0007669"/>
    <property type="project" value="TreeGrafter"/>
</dbReference>
<dbReference type="OrthoDB" id="2143914at2759"/>
<evidence type="ECO:0000259" key="8">
    <source>
        <dbReference type="PROSITE" id="PS51294"/>
    </source>
</evidence>
<dbReference type="PROSITE" id="PS50090">
    <property type="entry name" value="MYB_LIKE"/>
    <property type="match status" value="2"/>
</dbReference>
<gene>
    <name evidence="9" type="ORF">TRFO_39179</name>
</gene>
<protein>
    <submittedName>
        <fullName evidence="9">Myb-like DNA-binding domain containing protein</fullName>
    </submittedName>
</protein>
<dbReference type="InterPro" id="IPR051575">
    <property type="entry name" value="Myb-like_DNA-bd"/>
</dbReference>
<accession>A0A1J4J8U0</accession>
<name>A0A1J4J8U0_9EUKA</name>
<keyword evidence="3" id="KW-0804">Transcription</keyword>
<feature type="domain" description="HTH myb-type" evidence="8">
    <location>
        <begin position="91"/>
        <end position="139"/>
    </location>
</feature>
<proteinExistence type="predicted"/>
<evidence type="ECO:0000259" key="6">
    <source>
        <dbReference type="PROSITE" id="PS50090"/>
    </source>
</evidence>
<keyword evidence="4" id="KW-0539">Nucleus</keyword>
<keyword evidence="10" id="KW-1185">Reference proteome</keyword>
<feature type="compositionally biased region" description="Polar residues" evidence="5">
    <location>
        <begin position="223"/>
        <end position="234"/>
    </location>
</feature>
<feature type="domain" description="Myb-like" evidence="6">
    <location>
        <begin position="91"/>
        <end position="143"/>
    </location>
</feature>
<dbReference type="SUPFAM" id="SSF46689">
    <property type="entry name" value="Homeodomain-like"/>
    <property type="match status" value="2"/>
</dbReference>
<dbReference type="PROSITE" id="PS51294">
    <property type="entry name" value="HTH_MYB"/>
    <property type="match status" value="2"/>
</dbReference>
<dbReference type="GO" id="GO:0000978">
    <property type="term" value="F:RNA polymerase II cis-regulatory region sequence-specific DNA binding"/>
    <property type="evidence" value="ECO:0007669"/>
    <property type="project" value="TreeGrafter"/>
</dbReference>
<dbReference type="Pfam" id="PF00249">
    <property type="entry name" value="Myb_DNA-binding"/>
    <property type="match status" value="2"/>
</dbReference>
<feature type="region of interest" description="Disordered" evidence="5">
    <location>
        <begin position="78"/>
        <end position="97"/>
    </location>
</feature>
<dbReference type="InterPro" id="IPR017884">
    <property type="entry name" value="SANT_dom"/>
</dbReference>
<dbReference type="SMART" id="SM00717">
    <property type="entry name" value="SANT"/>
    <property type="match status" value="2"/>
</dbReference>
<dbReference type="InterPro" id="IPR017930">
    <property type="entry name" value="Myb_dom"/>
</dbReference>
<feature type="region of interest" description="Disordered" evidence="5">
    <location>
        <begin position="212"/>
        <end position="234"/>
    </location>
</feature>
<dbReference type="PANTHER" id="PTHR46621">
    <property type="entry name" value="SNRNA-ACTIVATING PROTEIN COMPLEX SUBUNIT 4"/>
    <property type="match status" value="1"/>
</dbReference>
<dbReference type="Proteomes" id="UP000179807">
    <property type="component" value="Unassembled WGS sequence"/>
</dbReference>